<dbReference type="InterPro" id="IPR050574">
    <property type="entry name" value="HPF/YfiA_ribosome-assoc"/>
</dbReference>
<dbReference type="GO" id="GO:0022627">
    <property type="term" value="C:cytosolic small ribosomal subunit"/>
    <property type="evidence" value="ECO:0007669"/>
    <property type="project" value="TreeGrafter"/>
</dbReference>
<evidence type="ECO:0000256" key="2">
    <source>
        <dbReference type="SAM" id="Coils"/>
    </source>
</evidence>
<dbReference type="RefSeq" id="WP_122030857.1">
    <property type="nucleotide sequence ID" value="NZ_LS483254.1"/>
</dbReference>
<dbReference type="InterPro" id="IPR032528">
    <property type="entry name" value="Ribosom_S30AE_C"/>
</dbReference>
<dbReference type="AlphaFoldDB" id="A0A2X3KVR4"/>
<keyword evidence="5" id="KW-1185">Reference proteome</keyword>
<sequence length="171" mass="19685">MRLHVEERYASDSDAVPKYVAKKVEALSRYFDRILKLDVILEVEGPLQRVQMMGYLVNHKVVKAKAETNDMYASIDQAVDKMQRQLVRYKERLRVSRKTGHTPPAGRKVTSGPQIELVDDYVREPLTPEAAVRELERSGREFLVFFQADDDQPAVLFHRGDGLYGLVVPRR</sequence>
<organism evidence="4 5">
    <name type="scientific">Candidatus Bipolaricaulis anaerobius</name>
    <dbReference type="NCBI Taxonomy" id="2026885"/>
    <lineage>
        <taxon>Bacteria</taxon>
        <taxon>Candidatus Bipolaricaulota</taxon>
        <taxon>Candidatus Bipolaricaulia</taxon>
        <taxon>Candidatus Bipolaricaulales</taxon>
        <taxon>Candidatus Bipolaricaulaceae</taxon>
        <taxon>Candidatus Bipolaricaulis</taxon>
    </lineage>
</organism>
<dbReference type="CDD" id="cd00552">
    <property type="entry name" value="RaiA"/>
    <property type="match status" value="1"/>
</dbReference>
<dbReference type="Gene3D" id="3.30.505.50">
    <property type="entry name" value="Sigma 54 modulation/S30EA ribosomal protein, C-terminal domain"/>
    <property type="match status" value="1"/>
</dbReference>
<evidence type="ECO:0000256" key="1">
    <source>
        <dbReference type="ARBA" id="ARBA00022845"/>
    </source>
</evidence>
<gene>
    <name evidence="4" type="ORF">BARAN1_0644</name>
</gene>
<proteinExistence type="predicted"/>
<dbReference type="Proteomes" id="UP000249818">
    <property type="component" value="Chromosome BARAN1"/>
</dbReference>
<keyword evidence="2" id="KW-0175">Coiled coil</keyword>
<evidence type="ECO:0000259" key="3">
    <source>
        <dbReference type="Pfam" id="PF16321"/>
    </source>
</evidence>
<dbReference type="KEGG" id="bana:BARAN1_0644"/>
<dbReference type="GO" id="GO:0043024">
    <property type="term" value="F:ribosomal small subunit binding"/>
    <property type="evidence" value="ECO:0007669"/>
    <property type="project" value="TreeGrafter"/>
</dbReference>
<dbReference type="GO" id="GO:0045900">
    <property type="term" value="P:negative regulation of translational elongation"/>
    <property type="evidence" value="ECO:0007669"/>
    <property type="project" value="TreeGrafter"/>
</dbReference>
<dbReference type="OrthoDB" id="9794975at2"/>
<dbReference type="InterPro" id="IPR003489">
    <property type="entry name" value="RHF/RaiA"/>
</dbReference>
<dbReference type="Gene3D" id="3.30.160.100">
    <property type="entry name" value="Ribosome hibernation promotion factor-like"/>
    <property type="match status" value="1"/>
</dbReference>
<feature type="domain" description="Sigma 54 modulation/S30EA ribosomal protein C-terminal" evidence="3">
    <location>
        <begin position="115"/>
        <end position="166"/>
    </location>
</feature>
<evidence type="ECO:0000313" key="4">
    <source>
        <dbReference type="EMBL" id="SQD92668.1"/>
    </source>
</evidence>
<dbReference type="InterPro" id="IPR036567">
    <property type="entry name" value="RHF-like"/>
</dbReference>
<accession>A0A2X3KVR4</accession>
<dbReference type="PANTHER" id="PTHR33231:SF1">
    <property type="entry name" value="30S RIBOSOMAL PROTEIN"/>
    <property type="match status" value="1"/>
</dbReference>
<keyword evidence="1" id="KW-0810">Translation regulation</keyword>
<name>A0A2X3KVR4_9BACT</name>
<dbReference type="SUPFAM" id="SSF69754">
    <property type="entry name" value="Ribosome binding protein Y (YfiA homologue)"/>
    <property type="match status" value="1"/>
</dbReference>
<protein>
    <submittedName>
        <fullName evidence="4">Sigma-54 modulation protein</fullName>
    </submittedName>
</protein>
<dbReference type="EMBL" id="LS483254">
    <property type="protein sequence ID" value="SQD92668.1"/>
    <property type="molecule type" value="Genomic_DNA"/>
</dbReference>
<dbReference type="NCBIfam" id="TIGR00741">
    <property type="entry name" value="yfiA"/>
    <property type="match status" value="1"/>
</dbReference>
<dbReference type="InterPro" id="IPR038416">
    <property type="entry name" value="Ribosom_S30AE_C_sf"/>
</dbReference>
<dbReference type="PANTHER" id="PTHR33231">
    <property type="entry name" value="30S RIBOSOMAL PROTEIN"/>
    <property type="match status" value="1"/>
</dbReference>
<dbReference type="Pfam" id="PF02482">
    <property type="entry name" value="Ribosomal_S30AE"/>
    <property type="match status" value="1"/>
</dbReference>
<evidence type="ECO:0000313" key="5">
    <source>
        <dbReference type="Proteomes" id="UP000249818"/>
    </source>
</evidence>
<dbReference type="Pfam" id="PF16321">
    <property type="entry name" value="Ribosom_S30AE_C"/>
    <property type="match status" value="1"/>
</dbReference>
<reference evidence="5" key="1">
    <citation type="submission" date="2018-05" db="EMBL/GenBank/DDBJ databases">
        <authorList>
            <person name="Hao L."/>
        </authorList>
    </citation>
    <scope>NUCLEOTIDE SEQUENCE [LARGE SCALE GENOMIC DNA]</scope>
</reference>
<feature type="coiled-coil region" evidence="2">
    <location>
        <begin position="72"/>
        <end position="99"/>
    </location>
</feature>